<protein>
    <submittedName>
        <fullName evidence="8">Zn(II)2Cys6 transcription factor</fullName>
    </submittedName>
</protein>
<dbReference type="GO" id="GO:0005634">
    <property type="term" value="C:nucleus"/>
    <property type="evidence" value="ECO:0007669"/>
    <property type="project" value="UniProtKB-SubCell"/>
</dbReference>
<keyword evidence="4" id="KW-0804">Transcription</keyword>
<evidence type="ECO:0000256" key="2">
    <source>
        <dbReference type="ARBA" id="ARBA00022723"/>
    </source>
</evidence>
<dbReference type="PANTHER" id="PTHR47338">
    <property type="entry name" value="ZN(II)2CYS6 TRANSCRIPTION FACTOR (EUROFUNG)-RELATED"/>
    <property type="match status" value="1"/>
</dbReference>
<dbReference type="SMART" id="SM00906">
    <property type="entry name" value="Fungal_trans"/>
    <property type="match status" value="1"/>
</dbReference>
<keyword evidence="9" id="KW-1185">Reference proteome</keyword>
<dbReference type="Proteomes" id="UP000094526">
    <property type="component" value="Unassembled WGS sequence"/>
</dbReference>
<feature type="compositionally biased region" description="Polar residues" evidence="6">
    <location>
        <begin position="535"/>
        <end position="548"/>
    </location>
</feature>
<comment type="subcellular location">
    <subcellularLocation>
        <location evidence="1">Nucleus</location>
    </subcellularLocation>
</comment>
<feature type="domain" description="Xylanolytic transcriptional activator regulatory" evidence="7">
    <location>
        <begin position="104"/>
        <end position="193"/>
    </location>
</feature>
<dbReference type="InterPro" id="IPR050815">
    <property type="entry name" value="TF_fung"/>
</dbReference>
<dbReference type="EMBL" id="LGRB01000010">
    <property type="protein sequence ID" value="OCT50357.1"/>
    <property type="molecule type" value="Genomic_DNA"/>
</dbReference>
<evidence type="ECO:0000256" key="5">
    <source>
        <dbReference type="ARBA" id="ARBA00023242"/>
    </source>
</evidence>
<name>A0A1C1CPC1_9EURO</name>
<evidence type="ECO:0000256" key="4">
    <source>
        <dbReference type="ARBA" id="ARBA00023163"/>
    </source>
</evidence>
<feature type="region of interest" description="Disordered" evidence="6">
    <location>
        <begin position="506"/>
        <end position="548"/>
    </location>
</feature>
<sequence>MAQIIDAYFLNVHPFIPMIHEARFRRRYADETERHGLTILLHAMTFAVGRFVDVAPEEAVGYEVLERSRREVLLEAFSGMSVERLQALIIVASTDIGNGHARRAWPVVGSLSRTVEYLQLSIEPDEGTPPSLLQPLSALTPSRCSSWTQLEERRRVFWNVFLLDRLCSVMTGWNTSLTSDDVRRRLPADGLLWRKEEDSVLTPFFGIWDKSAGKMGRSISAAYPSTMAHYTTSPAQSGDDPGSVRDTTHSALDMSTVGAFAYCIEATESLSRVTTYFLQPRLDVHDPRELGDWLIRFKELDLRLVHWKMFLPQKWKAPYPTSRPQNKMDPNLTLAHVTHNASMILLHQLIAYPHHDWAWAVRLPSSSSAETCQNAAVEIANITSRYLQTSERGPLANQWAFCIFLSARVLLIHRQYWRDVDVRPEFWDLVRSLETMSQRWTGRDPLRAPLQQQLEVPDLASSYVTSLRTLYQTSQQRLHIPISILGYTQELGQHDGRAPVRARCSDLPAPGTVVHHQESLSRDDRGPVIDADQPAGSSSFQPENSAGTQDLHSISQMFMDQSFLQMDRIITFDDGFFTSTDMTSNPAW</sequence>
<evidence type="ECO:0000256" key="1">
    <source>
        <dbReference type="ARBA" id="ARBA00004123"/>
    </source>
</evidence>
<comment type="caution">
    <text evidence="8">The sequence shown here is derived from an EMBL/GenBank/DDBJ whole genome shotgun (WGS) entry which is preliminary data.</text>
</comment>
<evidence type="ECO:0000256" key="3">
    <source>
        <dbReference type="ARBA" id="ARBA00023015"/>
    </source>
</evidence>
<evidence type="ECO:0000259" key="7">
    <source>
        <dbReference type="SMART" id="SM00906"/>
    </source>
</evidence>
<evidence type="ECO:0000256" key="6">
    <source>
        <dbReference type="SAM" id="MobiDB-lite"/>
    </source>
</evidence>
<accession>A0A1C1CPC1</accession>
<organism evidence="8 9">
    <name type="scientific">Cladophialophora carrionii</name>
    <dbReference type="NCBI Taxonomy" id="86049"/>
    <lineage>
        <taxon>Eukaryota</taxon>
        <taxon>Fungi</taxon>
        <taxon>Dikarya</taxon>
        <taxon>Ascomycota</taxon>
        <taxon>Pezizomycotina</taxon>
        <taxon>Eurotiomycetes</taxon>
        <taxon>Chaetothyriomycetidae</taxon>
        <taxon>Chaetothyriales</taxon>
        <taxon>Herpotrichiellaceae</taxon>
        <taxon>Cladophialophora</taxon>
    </lineage>
</organism>
<keyword evidence="2" id="KW-0479">Metal-binding</keyword>
<dbReference type="GO" id="GO:0000981">
    <property type="term" value="F:DNA-binding transcription factor activity, RNA polymerase II-specific"/>
    <property type="evidence" value="ECO:0007669"/>
    <property type="project" value="InterPro"/>
</dbReference>
<dbReference type="PANTHER" id="PTHR47338:SF23">
    <property type="entry name" value="ZN(II)2CYS6 TRANSCRIPTION FACTOR (EUROFUNG)"/>
    <property type="match status" value="1"/>
</dbReference>
<evidence type="ECO:0000313" key="9">
    <source>
        <dbReference type="Proteomes" id="UP000094526"/>
    </source>
</evidence>
<dbReference type="STRING" id="86049.A0A1C1CPC1"/>
<proteinExistence type="predicted"/>
<keyword evidence="3" id="KW-0805">Transcription regulation</keyword>
<gene>
    <name evidence="8" type="ORF">CLCR_06944</name>
</gene>
<dbReference type="InterPro" id="IPR007219">
    <property type="entry name" value="XnlR_reg_dom"/>
</dbReference>
<keyword evidence="5" id="KW-0539">Nucleus</keyword>
<dbReference type="VEuPathDB" id="FungiDB:CLCR_06944"/>
<feature type="compositionally biased region" description="Basic and acidic residues" evidence="6">
    <location>
        <begin position="515"/>
        <end position="527"/>
    </location>
</feature>
<dbReference type="Pfam" id="PF04082">
    <property type="entry name" value="Fungal_trans"/>
    <property type="match status" value="1"/>
</dbReference>
<dbReference type="GO" id="GO:0008270">
    <property type="term" value="F:zinc ion binding"/>
    <property type="evidence" value="ECO:0007669"/>
    <property type="project" value="InterPro"/>
</dbReference>
<dbReference type="AlphaFoldDB" id="A0A1C1CPC1"/>
<evidence type="ECO:0000313" key="8">
    <source>
        <dbReference type="EMBL" id="OCT50357.1"/>
    </source>
</evidence>
<dbReference type="CDD" id="cd12148">
    <property type="entry name" value="fungal_TF_MHR"/>
    <property type="match status" value="1"/>
</dbReference>
<dbReference type="GO" id="GO:0003677">
    <property type="term" value="F:DNA binding"/>
    <property type="evidence" value="ECO:0007669"/>
    <property type="project" value="InterPro"/>
</dbReference>
<dbReference type="OrthoDB" id="4456959at2759"/>
<dbReference type="GO" id="GO:0006351">
    <property type="term" value="P:DNA-templated transcription"/>
    <property type="evidence" value="ECO:0007669"/>
    <property type="project" value="InterPro"/>
</dbReference>
<reference evidence="9" key="1">
    <citation type="submission" date="2015-07" db="EMBL/GenBank/DDBJ databases">
        <authorList>
            <person name="Teixeira M.M."/>
            <person name="Souza R.C."/>
            <person name="Almeida L.G."/>
            <person name="Vicente V.A."/>
            <person name="de Hoog S."/>
            <person name="Bocca A.L."/>
            <person name="de Almeida S.R."/>
            <person name="Vasconcelos A.T."/>
            <person name="Felipe M.S."/>
        </authorList>
    </citation>
    <scope>NUCLEOTIDE SEQUENCE [LARGE SCALE GENOMIC DNA]</scope>
    <source>
        <strain evidence="9">KSF</strain>
    </source>
</reference>
<dbReference type="VEuPathDB" id="FungiDB:G647_08456"/>